<evidence type="ECO:0000256" key="4">
    <source>
        <dbReference type="ARBA" id="ARBA00022475"/>
    </source>
</evidence>
<feature type="transmembrane region" description="Helical" evidence="8">
    <location>
        <begin position="228"/>
        <end position="245"/>
    </location>
</feature>
<keyword evidence="6 8" id="KW-1133">Transmembrane helix</keyword>
<keyword evidence="7 8" id="KW-0472">Membrane</keyword>
<feature type="transmembrane region" description="Helical" evidence="8">
    <location>
        <begin position="75"/>
        <end position="97"/>
    </location>
</feature>
<dbReference type="AlphaFoldDB" id="A0A840BI54"/>
<comment type="similarity">
    <text evidence="2 8">Belongs to the 4-toluene sulfonate uptake permease (TSUP) (TC 2.A.102) family.</text>
</comment>
<dbReference type="EMBL" id="JACIET010000001">
    <property type="protein sequence ID" value="MBB4011279.1"/>
    <property type="molecule type" value="Genomic_DNA"/>
</dbReference>
<evidence type="ECO:0000256" key="5">
    <source>
        <dbReference type="ARBA" id="ARBA00022692"/>
    </source>
</evidence>
<proteinExistence type="inferred from homology"/>
<evidence type="ECO:0000256" key="2">
    <source>
        <dbReference type="ARBA" id="ARBA00009142"/>
    </source>
</evidence>
<dbReference type="PANTHER" id="PTHR30269">
    <property type="entry name" value="TRANSMEMBRANE PROTEIN YFCA"/>
    <property type="match status" value="1"/>
</dbReference>
<evidence type="ECO:0000313" key="9">
    <source>
        <dbReference type="EMBL" id="MBB4011279.1"/>
    </source>
</evidence>
<gene>
    <name evidence="9" type="ORF">GGR36_000587</name>
</gene>
<evidence type="ECO:0000256" key="3">
    <source>
        <dbReference type="ARBA" id="ARBA00022448"/>
    </source>
</evidence>
<name>A0A840BI54_9RHOO</name>
<evidence type="ECO:0000256" key="6">
    <source>
        <dbReference type="ARBA" id="ARBA00022989"/>
    </source>
</evidence>
<keyword evidence="3" id="KW-0813">Transport</keyword>
<feature type="transmembrane region" description="Helical" evidence="8">
    <location>
        <begin position="179"/>
        <end position="198"/>
    </location>
</feature>
<dbReference type="Pfam" id="PF01925">
    <property type="entry name" value="TauE"/>
    <property type="match status" value="1"/>
</dbReference>
<reference evidence="9 10" key="1">
    <citation type="submission" date="2020-08" db="EMBL/GenBank/DDBJ databases">
        <title>Genomic Encyclopedia of Type Strains, Phase IV (KMG-IV): sequencing the most valuable type-strain genomes for metagenomic binning, comparative biology and taxonomic classification.</title>
        <authorList>
            <person name="Goeker M."/>
        </authorList>
    </citation>
    <scope>NUCLEOTIDE SEQUENCE [LARGE SCALE GENOMIC DNA]</scope>
    <source>
        <strain evidence="9 10">DSM 106739</strain>
    </source>
</reference>
<dbReference type="Proteomes" id="UP000561045">
    <property type="component" value="Unassembled WGS sequence"/>
</dbReference>
<evidence type="ECO:0000256" key="8">
    <source>
        <dbReference type="RuleBase" id="RU363041"/>
    </source>
</evidence>
<comment type="caution">
    <text evidence="9">The sequence shown here is derived from an EMBL/GenBank/DDBJ whole genome shotgun (WGS) entry which is preliminary data.</text>
</comment>
<comment type="subcellular location">
    <subcellularLocation>
        <location evidence="1 8">Cell membrane</location>
        <topology evidence="1 8">Multi-pass membrane protein</topology>
    </subcellularLocation>
</comment>
<dbReference type="RefSeq" id="WP_183631689.1">
    <property type="nucleotide sequence ID" value="NZ_BAABLE010000011.1"/>
</dbReference>
<keyword evidence="5 8" id="KW-0812">Transmembrane</keyword>
<feature type="transmembrane region" description="Helical" evidence="8">
    <location>
        <begin position="135"/>
        <end position="159"/>
    </location>
</feature>
<feature type="transmembrane region" description="Helical" evidence="8">
    <location>
        <begin position="103"/>
        <end position="123"/>
    </location>
</feature>
<accession>A0A840BI54</accession>
<evidence type="ECO:0000256" key="1">
    <source>
        <dbReference type="ARBA" id="ARBA00004651"/>
    </source>
</evidence>
<protein>
    <recommendedName>
        <fullName evidence="8">Probable membrane transporter protein</fullName>
    </recommendedName>
</protein>
<sequence length="248" mass="25380">MTPEQWMVTMVAGFAAGVLNAVAGGGSFLTLPALVFAGLPPLSANATGTVALLPGYIASAAGFRRELASIAPRGLMATLLLSLCGGAAGAGLLLFSGDHAFRSIVPYLLLLATVLFAASPWLLAQRMGREAGPLVGAVALAMVAIYGGYFNGGLGILLLAMYGLLGEKSLNRANALKNLVSSVLTCIAVGVYAVGGVVDWHKAVPMMGSTIVGGYVGARFGQRLSPQVLRALIVLTGLGMSLIFFRKV</sequence>
<evidence type="ECO:0000313" key="10">
    <source>
        <dbReference type="Proteomes" id="UP000561045"/>
    </source>
</evidence>
<organism evidence="9 10">
    <name type="scientific">Niveibacterium umoris</name>
    <dbReference type="NCBI Taxonomy" id="1193620"/>
    <lineage>
        <taxon>Bacteria</taxon>
        <taxon>Pseudomonadati</taxon>
        <taxon>Pseudomonadota</taxon>
        <taxon>Betaproteobacteria</taxon>
        <taxon>Rhodocyclales</taxon>
        <taxon>Rhodocyclaceae</taxon>
        <taxon>Niveibacterium</taxon>
    </lineage>
</organism>
<keyword evidence="4 8" id="KW-1003">Cell membrane</keyword>
<dbReference type="InterPro" id="IPR002781">
    <property type="entry name" value="TM_pro_TauE-like"/>
</dbReference>
<dbReference type="InterPro" id="IPR052017">
    <property type="entry name" value="TSUP"/>
</dbReference>
<evidence type="ECO:0000256" key="7">
    <source>
        <dbReference type="ARBA" id="ARBA00023136"/>
    </source>
</evidence>
<keyword evidence="10" id="KW-1185">Reference proteome</keyword>
<dbReference type="GO" id="GO:0005886">
    <property type="term" value="C:plasma membrane"/>
    <property type="evidence" value="ECO:0007669"/>
    <property type="project" value="UniProtKB-SubCell"/>
</dbReference>
<dbReference type="PANTHER" id="PTHR30269:SF0">
    <property type="entry name" value="MEMBRANE TRANSPORTER PROTEIN YFCA-RELATED"/>
    <property type="match status" value="1"/>
</dbReference>